<gene>
    <name evidence="1" type="primary">lacZ</name>
    <name evidence="1" type="ORF">rsdtw13_05900</name>
</gene>
<proteinExistence type="predicted"/>
<sequence length="1048" mass="122384">MEKTYRFDWENPKVIGKNKEMAHAIMMPYDSIEDFYKHEESQYKVSLNGKWDFKWYRGNHEKPDDFLVNDFNKGWEKINVPGIWQLNGYGKPYYLAFAYPPALSTKKSQIPSIDHEQNEFGYYKHSFTLPQNFKDRKTFIHFGAVKSAFYLYINGKEVGYSQGSMTPAEFDITDYVHSGENLISVFVIRYSDGTYLEDQDMWFFSGIYRAVYIYSEALVYAADIFARSTFDEKYEDCELLIDTLISNKTNSNELIKVNVILSEYTHFNALHILDSEVVLSAKSQQTLKFKEHIKKPRKWSADEPNLYRIFIVLKDRENKVIGVKTITFGFKTVEIKNEKILINGVPLLIRGVNRHDYDPDYGWAVPRERYHQDLKIMKQNNINAIRTSHYPNDPYLYELCNIYGIYVMDEADMETHAVRRKNVPGDNPLWTKAVVDRMERMVLRDRNHPCIFMWSLGNEAGYGSNFQKMKDAALKLDDTRSFHYEGDYDISVSDVLSRMYPTVEILETLGKHEEVKISAFDNLLNKLTADNKPVKPHQYAGKPVVVCEYAHAMENSLGNFQEYMDVFEKYDNMAGGFIWDFVDQAIHVKSEDGTDKWLYGGDFGEEKTHRYFCANGIVFADRTPHPSLYEVKKVYSEIKVKLKHFSIKNNPQAELLIDNQYMFRNLSMYKIEWDLLEDGVSIAKETVENIDIEPLRKKELKIDLPSVNVEDEAEYHLLVSFKLKEDTIWADKDYEIAWEEFKLKPAKKKALHLKVVEKVKVSEKKDVVTLKNKNFTMKISKENGGIQSLNYGYGELLDGTMLPNFWRVPTDNDMGFANFEPRVEKFVFRREWLKATENIKVKDIKVYENDTDVRVLVKYKVSYCKGDMITEYFIDGKGNIKVSANILPKKDMYRIGYSMKLPNKYDKFTWFGKGPHENYCDRNTGAKIKVHTAKIDELIHNYMRPQENGNHTEVRFVNIMNAQGRGIHIESSDENLLNFSAWPYSQSDLEKANHIHELPRRDFITLNIDHMQCGVGGDLPGMAGLHQPYIIHKNKQYKYEFTISNIES</sequence>
<evidence type="ECO:0000313" key="1">
    <source>
        <dbReference type="EMBL" id="GKX65332.1"/>
    </source>
</evidence>
<protein>
    <submittedName>
        <fullName evidence="1">Beta-galactosidase</fullName>
    </submittedName>
</protein>
<dbReference type="Proteomes" id="UP001058074">
    <property type="component" value="Unassembled WGS sequence"/>
</dbReference>
<name>A0ACB5R839_9CLOT</name>
<dbReference type="EMBL" id="BROD01000001">
    <property type="protein sequence ID" value="GKX65332.1"/>
    <property type="molecule type" value="Genomic_DNA"/>
</dbReference>
<comment type="caution">
    <text evidence="1">The sequence shown here is derived from an EMBL/GenBank/DDBJ whole genome shotgun (WGS) entry which is preliminary data.</text>
</comment>
<accession>A0ACB5R839</accession>
<evidence type="ECO:0000313" key="2">
    <source>
        <dbReference type="Proteomes" id="UP001058074"/>
    </source>
</evidence>
<organism evidence="1 2">
    <name type="scientific">Inconstantimicrobium mannanitabidum</name>
    <dbReference type="NCBI Taxonomy" id="1604901"/>
    <lineage>
        <taxon>Bacteria</taxon>
        <taxon>Bacillati</taxon>
        <taxon>Bacillota</taxon>
        <taxon>Clostridia</taxon>
        <taxon>Eubacteriales</taxon>
        <taxon>Clostridiaceae</taxon>
        <taxon>Inconstantimicrobium</taxon>
    </lineage>
</organism>
<keyword evidence="2" id="KW-1185">Reference proteome</keyword>
<reference evidence="1" key="1">
    <citation type="journal article" date="2025" name="Int. J. Syst. Evol. Microbiol.">
        <title>Inconstantimicrobium mannanitabidum sp. nov., a novel member of the family Clostridiaceae isolated from anoxic soil under the treatment of reductive soil disinfestation.</title>
        <authorList>
            <person name="Ueki A."/>
            <person name="Tonouchi A."/>
            <person name="Honma S."/>
            <person name="Kaku N."/>
            <person name="Ueki K."/>
        </authorList>
    </citation>
    <scope>NUCLEOTIDE SEQUENCE</scope>
    <source>
        <strain evidence="1">TW13</strain>
    </source>
</reference>